<dbReference type="PANTHER" id="PTHR11735:SF11">
    <property type="entry name" value="TRNA THREONYLCARBAMOYLADENOSINE BIOSYNTHESIS PROTEIN TSAB"/>
    <property type="match status" value="1"/>
</dbReference>
<evidence type="ECO:0000313" key="3">
    <source>
        <dbReference type="EMBL" id="PVH29124.1"/>
    </source>
</evidence>
<dbReference type="EMBL" id="QDKM01000003">
    <property type="protein sequence ID" value="PVH29124.1"/>
    <property type="molecule type" value="Genomic_DNA"/>
</dbReference>
<dbReference type="Gene3D" id="3.30.420.40">
    <property type="match status" value="1"/>
</dbReference>
<keyword evidence="3" id="KW-0808">Transferase</keyword>
<dbReference type="GO" id="GO:0016740">
    <property type="term" value="F:transferase activity"/>
    <property type="evidence" value="ECO:0007669"/>
    <property type="project" value="UniProtKB-KW"/>
</dbReference>
<dbReference type="GO" id="GO:0005829">
    <property type="term" value="C:cytosol"/>
    <property type="evidence" value="ECO:0007669"/>
    <property type="project" value="TreeGrafter"/>
</dbReference>
<reference evidence="3 4" key="1">
    <citation type="submission" date="2018-04" db="EMBL/GenBank/DDBJ databases">
        <title>Pararhodobacter oceanense sp. nov., isolated from marine intertidal sediment.</title>
        <authorList>
            <person name="Wang X.-L."/>
            <person name="Du Z.-J."/>
        </authorList>
    </citation>
    <scope>NUCLEOTIDE SEQUENCE [LARGE SCALE GENOMIC DNA]</scope>
    <source>
        <strain evidence="3 4">AM505</strain>
    </source>
</reference>
<dbReference type="CDD" id="cd24032">
    <property type="entry name" value="ASKHA_NBD_TsaB"/>
    <property type="match status" value="1"/>
</dbReference>
<name>A0A2T8HUN3_9RHOB</name>
<sequence length="205" mass="21065">MQDAPVDAPVLGFDTSGGWCSAAVIRGGAVLAHRHVAMSRGQAEALMPLIEEVLAEAGVDLTELAAIGVGIGPGNFTGIRISVSAARGLALALGIPAIGIDRFEALALEAAETLPLVVPALRGQVWVKPADYVSDSAPELHDTPPTPAISDGEGAGNIPPVHPLPVAIARLADARRDTPQPRPAPLYLREPDAAPSSQQPPQMLA</sequence>
<gene>
    <name evidence="3" type="primary">tsaB</name>
    <name evidence="3" type="ORF">DDE20_08870</name>
</gene>
<evidence type="ECO:0000313" key="4">
    <source>
        <dbReference type="Proteomes" id="UP000245911"/>
    </source>
</evidence>
<dbReference type="OrthoDB" id="9809995at2"/>
<evidence type="ECO:0000259" key="2">
    <source>
        <dbReference type="Pfam" id="PF00814"/>
    </source>
</evidence>
<feature type="domain" description="Gcp-like" evidence="2">
    <location>
        <begin position="39"/>
        <end position="123"/>
    </location>
</feature>
<comment type="caution">
    <text evidence="3">The sequence shown here is derived from an EMBL/GenBank/DDBJ whole genome shotgun (WGS) entry which is preliminary data.</text>
</comment>
<dbReference type="InterPro" id="IPR000905">
    <property type="entry name" value="Gcp-like_dom"/>
</dbReference>
<dbReference type="InterPro" id="IPR043129">
    <property type="entry name" value="ATPase_NBD"/>
</dbReference>
<keyword evidence="4" id="KW-1185">Reference proteome</keyword>
<dbReference type="NCBIfam" id="TIGR03725">
    <property type="entry name" value="T6A_YeaZ"/>
    <property type="match status" value="1"/>
</dbReference>
<dbReference type="PANTHER" id="PTHR11735">
    <property type="entry name" value="TRNA N6-ADENOSINE THREONYLCARBAMOYLTRANSFERASE"/>
    <property type="match status" value="1"/>
</dbReference>
<evidence type="ECO:0000256" key="1">
    <source>
        <dbReference type="SAM" id="MobiDB-lite"/>
    </source>
</evidence>
<feature type="region of interest" description="Disordered" evidence="1">
    <location>
        <begin position="136"/>
        <end position="157"/>
    </location>
</feature>
<dbReference type="Proteomes" id="UP000245911">
    <property type="component" value="Unassembled WGS sequence"/>
</dbReference>
<accession>A0A2T8HUN3</accession>
<feature type="compositionally biased region" description="Low complexity" evidence="1">
    <location>
        <begin position="193"/>
        <end position="205"/>
    </location>
</feature>
<dbReference type="GO" id="GO:0002949">
    <property type="term" value="P:tRNA threonylcarbamoyladenosine modification"/>
    <property type="evidence" value="ECO:0007669"/>
    <property type="project" value="InterPro"/>
</dbReference>
<dbReference type="Pfam" id="PF00814">
    <property type="entry name" value="TsaD"/>
    <property type="match status" value="1"/>
</dbReference>
<proteinExistence type="predicted"/>
<protein>
    <submittedName>
        <fullName evidence="3">tRNA (Adenosine(37)-N6)-threonylcarbamoyltransferase complex dimerization subunit type 1 TsaB</fullName>
    </submittedName>
</protein>
<organism evidence="3 4">
    <name type="scientific">Pararhodobacter oceanensis</name>
    <dbReference type="NCBI Taxonomy" id="2172121"/>
    <lineage>
        <taxon>Bacteria</taxon>
        <taxon>Pseudomonadati</taxon>
        <taxon>Pseudomonadota</taxon>
        <taxon>Alphaproteobacteria</taxon>
        <taxon>Rhodobacterales</taxon>
        <taxon>Paracoccaceae</taxon>
        <taxon>Pararhodobacter</taxon>
    </lineage>
</organism>
<dbReference type="RefSeq" id="WP_116558121.1">
    <property type="nucleotide sequence ID" value="NZ_QDKM01000003.1"/>
</dbReference>
<feature type="region of interest" description="Disordered" evidence="1">
    <location>
        <begin position="169"/>
        <end position="205"/>
    </location>
</feature>
<dbReference type="InterPro" id="IPR022496">
    <property type="entry name" value="T6A_TsaB"/>
</dbReference>
<dbReference type="AlphaFoldDB" id="A0A2T8HUN3"/>
<dbReference type="SUPFAM" id="SSF53067">
    <property type="entry name" value="Actin-like ATPase domain"/>
    <property type="match status" value="1"/>
</dbReference>